<gene>
    <name evidence="3" type="ORF">F1189_19655</name>
</gene>
<feature type="signal peptide" evidence="2">
    <location>
        <begin position="1"/>
        <end position="18"/>
    </location>
</feature>
<keyword evidence="4" id="KW-1185">Reference proteome</keyword>
<organism evidence="3 4">
    <name type="scientific">Rhodovastum atsumiense</name>
    <dbReference type="NCBI Taxonomy" id="504468"/>
    <lineage>
        <taxon>Bacteria</taxon>
        <taxon>Pseudomonadati</taxon>
        <taxon>Pseudomonadota</taxon>
        <taxon>Alphaproteobacteria</taxon>
        <taxon>Acetobacterales</taxon>
        <taxon>Acetobacteraceae</taxon>
        <taxon>Rhodovastum</taxon>
    </lineage>
</organism>
<dbReference type="PROSITE" id="PS51257">
    <property type="entry name" value="PROKAR_LIPOPROTEIN"/>
    <property type="match status" value="1"/>
</dbReference>
<evidence type="ECO:0000313" key="4">
    <source>
        <dbReference type="Proteomes" id="UP000325255"/>
    </source>
</evidence>
<dbReference type="RefSeq" id="WP_150042574.1">
    <property type="nucleotide sequence ID" value="NZ_OW485601.1"/>
</dbReference>
<dbReference type="EMBL" id="VWPK01000034">
    <property type="protein sequence ID" value="KAA5610328.1"/>
    <property type="molecule type" value="Genomic_DNA"/>
</dbReference>
<evidence type="ECO:0000256" key="2">
    <source>
        <dbReference type="SAM" id="SignalP"/>
    </source>
</evidence>
<evidence type="ECO:0000313" key="3">
    <source>
        <dbReference type="EMBL" id="KAA5610328.1"/>
    </source>
</evidence>
<feature type="compositionally biased region" description="Low complexity" evidence="1">
    <location>
        <begin position="164"/>
        <end position="180"/>
    </location>
</feature>
<feature type="region of interest" description="Disordered" evidence="1">
    <location>
        <begin position="158"/>
        <end position="180"/>
    </location>
</feature>
<keyword evidence="2" id="KW-0732">Signal</keyword>
<feature type="chain" id="PRO_5024375201" description="Lipoprotein" evidence="2">
    <location>
        <begin position="19"/>
        <end position="180"/>
    </location>
</feature>
<proteinExistence type="predicted"/>
<evidence type="ECO:0000256" key="1">
    <source>
        <dbReference type="SAM" id="MobiDB-lite"/>
    </source>
</evidence>
<sequence length="180" mass="19058">MRKHILVLPLLAGLAACAASQPQFVASKKSAVELRSIQVRTISADADTAMRGVIETLHDLGYRITRVESDARTVSATRQTTLRMAVVVQPRGPAESTVRANASMIAPGQEAQVDSAEFYQRNFFAPLGATLGRSLASAPADITAPEAPRPVAEINTAREREAAARQQAKAPANTAGASPR</sequence>
<reference evidence="3 4" key="1">
    <citation type="submission" date="2019-09" db="EMBL/GenBank/DDBJ databases">
        <title>Genome sequence of Rhodovastum atsumiense, a diverse member of the Acetobacteraceae family of non-sulfur purple photosynthetic bacteria.</title>
        <authorList>
            <person name="Meyer T."/>
            <person name="Kyndt J."/>
        </authorList>
    </citation>
    <scope>NUCLEOTIDE SEQUENCE [LARGE SCALE GENOMIC DNA]</scope>
    <source>
        <strain evidence="3 4">DSM 21279</strain>
    </source>
</reference>
<accession>A0A5M6IRY3</accession>
<evidence type="ECO:0008006" key="5">
    <source>
        <dbReference type="Google" id="ProtNLM"/>
    </source>
</evidence>
<protein>
    <recommendedName>
        <fullName evidence="5">Lipoprotein</fullName>
    </recommendedName>
</protein>
<dbReference type="OrthoDB" id="7275283at2"/>
<dbReference type="Proteomes" id="UP000325255">
    <property type="component" value="Unassembled WGS sequence"/>
</dbReference>
<comment type="caution">
    <text evidence="3">The sequence shown here is derived from an EMBL/GenBank/DDBJ whole genome shotgun (WGS) entry which is preliminary data.</text>
</comment>
<name>A0A5M6IRY3_9PROT</name>
<dbReference type="AlphaFoldDB" id="A0A5M6IRY3"/>